<organism evidence="3 4">
    <name type="scientific">Vallitalea pronyensis</name>
    <dbReference type="NCBI Taxonomy" id="1348613"/>
    <lineage>
        <taxon>Bacteria</taxon>
        <taxon>Bacillati</taxon>
        <taxon>Bacillota</taxon>
        <taxon>Clostridia</taxon>
        <taxon>Lachnospirales</taxon>
        <taxon>Vallitaleaceae</taxon>
        <taxon>Vallitalea</taxon>
    </lineage>
</organism>
<evidence type="ECO:0000313" key="4">
    <source>
        <dbReference type="Proteomes" id="UP000683246"/>
    </source>
</evidence>
<evidence type="ECO:0000313" key="3">
    <source>
        <dbReference type="EMBL" id="QUI24534.1"/>
    </source>
</evidence>
<keyword evidence="1" id="KW-0812">Transmembrane</keyword>
<keyword evidence="4" id="KW-1185">Reference proteome</keyword>
<accession>A0A8J8MN31</accession>
<proteinExistence type="predicted"/>
<dbReference type="EMBL" id="CP058649">
    <property type="protein sequence ID" value="QUI24534.1"/>
    <property type="molecule type" value="Genomic_DNA"/>
</dbReference>
<sequence length="99" mass="10239">MSEINNPNQPVNNKGLAIASMVCGIVGIVTLCIVYLSIPLALLAIIFGGIMINANKTNPNKEGRGMAIAGLVLGIITIGLIIILSLFAASGAYQLSNLM</sequence>
<evidence type="ECO:0000259" key="2">
    <source>
        <dbReference type="Pfam" id="PF13828"/>
    </source>
</evidence>
<dbReference type="Pfam" id="PF13828">
    <property type="entry name" value="DUF4190"/>
    <property type="match status" value="1"/>
</dbReference>
<keyword evidence="1" id="KW-0472">Membrane</keyword>
<feature type="domain" description="DUF4190" evidence="2">
    <location>
        <begin position="16"/>
        <end position="84"/>
    </location>
</feature>
<gene>
    <name evidence="3" type="ORF">HZI73_20490</name>
</gene>
<reference evidence="3" key="1">
    <citation type="submission" date="2020-07" db="EMBL/GenBank/DDBJ databases">
        <title>Vallitalea pronyensis genome.</title>
        <authorList>
            <person name="Postec A."/>
        </authorList>
    </citation>
    <scope>NUCLEOTIDE SEQUENCE</scope>
    <source>
        <strain evidence="3">FatNI3</strain>
    </source>
</reference>
<dbReference type="RefSeq" id="WP_212695225.1">
    <property type="nucleotide sequence ID" value="NZ_CP058649.1"/>
</dbReference>
<dbReference type="Proteomes" id="UP000683246">
    <property type="component" value="Chromosome"/>
</dbReference>
<dbReference type="AlphaFoldDB" id="A0A8J8MN31"/>
<feature type="transmembrane region" description="Helical" evidence="1">
    <location>
        <begin position="16"/>
        <end position="47"/>
    </location>
</feature>
<dbReference type="KEGG" id="vpy:HZI73_20490"/>
<name>A0A8J8MN31_9FIRM</name>
<protein>
    <submittedName>
        <fullName evidence="3">DUF4190 domain-containing protein</fullName>
    </submittedName>
</protein>
<evidence type="ECO:0000256" key="1">
    <source>
        <dbReference type="SAM" id="Phobius"/>
    </source>
</evidence>
<feature type="transmembrane region" description="Helical" evidence="1">
    <location>
        <begin position="68"/>
        <end position="93"/>
    </location>
</feature>
<keyword evidence="1" id="KW-1133">Transmembrane helix</keyword>
<dbReference type="InterPro" id="IPR025241">
    <property type="entry name" value="DUF4190"/>
</dbReference>